<dbReference type="InterPro" id="IPR036390">
    <property type="entry name" value="WH_DNA-bd_sf"/>
</dbReference>
<dbReference type="Proteomes" id="UP000244925">
    <property type="component" value="Unassembled WGS sequence"/>
</dbReference>
<protein>
    <submittedName>
        <fullName evidence="5">Crp/Fnr family transcriptional regulator</fullName>
    </submittedName>
</protein>
<sequence>MDSMYEILMGLPLFNGVSRERISEVVGRAPFHFLKYLEGERVIERGEPCTHIKFVISGSVRSTVTSSNGRFQVSQTLEAPNVIAPEFLFGRNTTYPAEVVAMEPAGIMQISKNDYVDILNADKVFLFNFLNTLSVNAQKAIDGVLAVAAGSLEERIAFWIIALTQRGGTDVKLIGRQRDLYSLFGVQRTSFISTLESMRERGIIEYDQHEIRVKSRRKLLAMLSTDNE</sequence>
<evidence type="ECO:0000256" key="3">
    <source>
        <dbReference type="ARBA" id="ARBA00023163"/>
    </source>
</evidence>
<dbReference type="GO" id="GO:0003677">
    <property type="term" value="F:DNA binding"/>
    <property type="evidence" value="ECO:0007669"/>
    <property type="project" value="UniProtKB-KW"/>
</dbReference>
<dbReference type="GeneID" id="93425248"/>
<accession>A0A2V1J2F6</accession>
<dbReference type="SUPFAM" id="SSF51206">
    <property type="entry name" value="cAMP-binding domain-like"/>
    <property type="match status" value="1"/>
</dbReference>
<dbReference type="SMART" id="SM00100">
    <property type="entry name" value="cNMP"/>
    <property type="match status" value="1"/>
</dbReference>
<dbReference type="GO" id="GO:0003700">
    <property type="term" value="F:DNA-binding transcription factor activity"/>
    <property type="evidence" value="ECO:0007669"/>
    <property type="project" value="TreeGrafter"/>
</dbReference>
<feature type="domain" description="Cyclic nucleotide-binding" evidence="4">
    <location>
        <begin position="13"/>
        <end position="119"/>
    </location>
</feature>
<dbReference type="InterPro" id="IPR012318">
    <property type="entry name" value="HTH_CRP"/>
</dbReference>
<evidence type="ECO:0000256" key="1">
    <source>
        <dbReference type="ARBA" id="ARBA00023015"/>
    </source>
</evidence>
<evidence type="ECO:0000313" key="6">
    <source>
        <dbReference type="Proteomes" id="UP000244925"/>
    </source>
</evidence>
<comment type="caution">
    <text evidence="5">The sequence shown here is derived from an EMBL/GenBank/DDBJ whole genome shotgun (WGS) entry which is preliminary data.</text>
</comment>
<dbReference type="EMBL" id="PUBV01000002">
    <property type="protein sequence ID" value="PWB09439.1"/>
    <property type="molecule type" value="Genomic_DNA"/>
</dbReference>
<organism evidence="5 6">
    <name type="scientific">Paramuribaculum intestinale</name>
    <dbReference type="NCBI Taxonomy" id="2094151"/>
    <lineage>
        <taxon>Bacteria</taxon>
        <taxon>Pseudomonadati</taxon>
        <taxon>Bacteroidota</taxon>
        <taxon>Bacteroidia</taxon>
        <taxon>Bacteroidales</taxon>
        <taxon>Muribaculaceae</taxon>
        <taxon>Paramuribaculum</taxon>
    </lineage>
</organism>
<dbReference type="Gene3D" id="2.60.120.10">
    <property type="entry name" value="Jelly Rolls"/>
    <property type="match status" value="1"/>
</dbReference>
<evidence type="ECO:0000256" key="2">
    <source>
        <dbReference type="ARBA" id="ARBA00023125"/>
    </source>
</evidence>
<keyword evidence="1" id="KW-0805">Transcription regulation</keyword>
<evidence type="ECO:0000313" key="5">
    <source>
        <dbReference type="EMBL" id="PWB09439.1"/>
    </source>
</evidence>
<keyword evidence="3" id="KW-0804">Transcription</keyword>
<dbReference type="SUPFAM" id="SSF46785">
    <property type="entry name" value="Winged helix' DNA-binding domain"/>
    <property type="match status" value="1"/>
</dbReference>
<dbReference type="PANTHER" id="PTHR24567">
    <property type="entry name" value="CRP FAMILY TRANSCRIPTIONAL REGULATORY PROTEIN"/>
    <property type="match status" value="1"/>
</dbReference>
<dbReference type="CDD" id="cd00038">
    <property type="entry name" value="CAP_ED"/>
    <property type="match status" value="1"/>
</dbReference>
<dbReference type="Pfam" id="PF13545">
    <property type="entry name" value="HTH_Crp_2"/>
    <property type="match status" value="1"/>
</dbReference>
<dbReference type="InterPro" id="IPR050397">
    <property type="entry name" value="Env_Response_Regulators"/>
</dbReference>
<dbReference type="RefSeq" id="WP_107035060.1">
    <property type="nucleotide sequence ID" value="NZ_CAOLHR010000012.1"/>
</dbReference>
<dbReference type="InterPro" id="IPR014710">
    <property type="entry name" value="RmlC-like_jellyroll"/>
</dbReference>
<dbReference type="PROSITE" id="PS50042">
    <property type="entry name" value="CNMP_BINDING_3"/>
    <property type="match status" value="1"/>
</dbReference>
<reference evidence="6" key="1">
    <citation type="submission" date="2018-02" db="EMBL/GenBank/DDBJ databases">
        <authorList>
            <person name="Clavel T."/>
            <person name="Strowig T."/>
        </authorList>
    </citation>
    <scope>NUCLEOTIDE SEQUENCE [LARGE SCALE GENOMIC DNA]</scope>
    <source>
        <strain evidence="6">DSM 100764</strain>
    </source>
</reference>
<dbReference type="InterPro" id="IPR000595">
    <property type="entry name" value="cNMP-bd_dom"/>
</dbReference>
<dbReference type="Pfam" id="PF00027">
    <property type="entry name" value="cNMP_binding"/>
    <property type="match status" value="1"/>
</dbReference>
<keyword evidence="2" id="KW-0238">DNA-binding</keyword>
<gene>
    <name evidence="5" type="ORF">C5O25_02045</name>
</gene>
<keyword evidence="6" id="KW-1185">Reference proteome</keyword>
<proteinExistence type="predicted"/>
<dbReference type="InterPro" id="IPR018490">
    <property type="entry name" value="cNMP-bd_dom_sf"/>
</dbReference>
<dbReference type="PANTHER" id="PTHR24567:SF58">
    <property type="entry name" value="CYCLIC AMP-BINDING REGULATORY PROTEIN"/>
    <property type="match status" value="1"/>
</dbReference>
<evidence type="ECO:0000259" key="4">
    <source>
        <dbReference type="PROSITE" id="PS50042"/>
    </source>
</evidence>
<dbReference type="AlphaFoldDB" id="A0A2V1J2F6"/>
<name>A0A2V1J2F6_9BACT</name>
<dbReference type="GO" id="GO:0005829">
    <property type="term" value="C:cytosol"/>
    <property type="evidence" value="ECO:0007669"/>
    <property type="project" value="TreeGrafter"/>
</dbReference>